<dbReference type="Proteomes" id="UP000262172">
    <property type="component" value="Unassembled WGS sequence"/>
</dbReference>
<dbReference type="PROSITE" id="PS50983">
    <property type="entry name" value="FE_B12_PBP"/>
    <property type="match status" value="1"/>
</dbReference>
<feature type="domain" description="Fe/B12 periplasmic-binding" evidence="3">
    <location>
        <begin position="59"/>
        <end position="327"/>
    </location>
</feature>
<feature type="signal peptide" evidence="2">
    <location>
        <begin position="1"/>
        <end position="22"/>
    </location>
</feature>
<feature type="chain" id="PRO_5038552880" evidence="2">
    <location>
        <begin position="23"/>
        <end position="327"/>
    </location>
</feature>
<dbReference type="PANTHER" id="PTHR30535:SF7">
    <property type="entry name" value="IRON(III) DICITRATE-BINDING PROTEIN"/>
    <property type="match status" value="1"/>
</dbReference>
<keyword evidence="5" id="KW-1185">Reference proteome</keyword>
<dbReference type="EMBL" id="QUAB01000037">
    <property type="protein sequence ID" value="REJ06230.1"/>
    <property type="molecule type" value="Genomic_DNA"/>
</dbReference>
<dbReference type="Gene3D" id="3.40.50.1980">
    <property type="entry name" value="Nitrogenase molybdenum iron protein domain"/>
    <property type="match status" value="2"/>
</dbReference>
<dbReference type="RefSeq" id="WP_116241646.1">
    <property type="nucleotide sequence ID" value="NZ_QUAB01000037.1"/>
</dbReference>
<reference evidence="4 5" key="1">
    <citation type="submission" date="2018-08" db="EMBL/GenBank/DDBJ databases">
        <title>Isolation, diversity and antifungal activity of Actinobacteria from cow dung.</title>
        <authorList>
            <person name="Ling L."/>
        </authorList>
    </citation>
    <scope>NUCLEOTIDE SEQUENCE [LARGE SCALE GENOMIC DNA]</scope>
    <source>
        <strain evidence="4 5">NEAU-LLE</strain>
    </source>
</reference>
<dbReference type="AlphaFoldDB" id="A0A371NUU8"/>
<sequence>MPRTLRTLAALSLAALAVPALASCAPDASAAPESTSPVSDAVTVDNCGTEVTVDGPPQRIVTVKSSTLELALALGAGDRIVGTAYSDGPLPADLASAGADIPVLADKVPSQETVLALNPDFVFAGWESNFSADGVGERDALQQLGVTTYVAPAACQEKEYQPDPLTFDAVFDSFLQAGDLLGEKEAAQKLVAAQKAQLAKLTPDDRGLTAVWYSSGSDQPFVGAGIGAPQLLMHSAGLTNAFADVKESWFSTSWEKVADLDPDVIVLVDSTWNTAQHKIDVLKANPVTSTLKAVRDDAFLTVDFPATESGVRNVDAVASLIDQLAER</sequence>
<dbReference type="InterPro" id="IPR050902">
    <property type="entry name" value="ABC_Transporter_SBP"/>
</dbReference>
<organism evidence="4 5">
    <name type="scientific">Microbacterium bovistercoris</name>
    <dbReference type="NCBI Taxonomy" id="2293570"/>
    <lineage>
        <taxon>Bacteria</taxon>
        <taxon>Bacillati</taxon>
        <taxon>Actinomycetota</taxon>
        <taxon>Actinomycetes</taxon>
        <taxon>Micrococcales</taxon>
        <taxon>Microbacteriaceae</taxon>
        <taxon>Microbacterium</taxon>
    </lineage>
</organism>
<accession>A0A371NUU8</accession>
<evidence type="ECO:0000259" key="3">
    <source>
        <dbReference type="PROSITE" id="PS50983"/>
    </source>
</evidence>
<protein>
    <submittedName>
        <fullName evidence="4">Putative F420-0 ABC transporter substrate-binding protein</fullName>
    </submittedName>
</protein>
<name>A0A371NUU8_9MICO</name>
<evidence type="ECO:0000256" key="1">
    <source>
        <dbReference type="ARBA" id="ARBA00008814"/>
    </source>
</evidence>
<dbReference type="InterPro" id="IPR022287">
    <property type="entry name" value="ABC_trnsptr_F420-0_sub-bd_pred"/>
</dbReference>
<evidence type="ECO:0000313" key="5">
    <source>
        <dbReference type="Proteomes" id="UP000262172"/>
    </source>
</evidence>
<dbReference type="NCBIfam" id="TIGR03868">
    <property type="entry name" value="F420-O_ABCperi"/>
    <property type="match status" value="1"/>
</dbReference>
<dbReference type="PANTHER" id="PTHR30535">
    <property type="entry name" value="VITAMIN B12-BINDING PROTEIN"/>
    <property type="match status" value="1"/>
</dbReference>
<dbReference type="OrthoDB" id="9797850at2"/>
<dbReference type="SUPFAM" id="SSF53807">
    <property type="entry name" value="Helical backbone' metal receptor"/>
    <property type="match status" value="1"/>
</dbReference>
<dbReference type="PROSITE" id="PS51257">
    <property type="entry name" value="PROKAR_LIPOPROTEIN"/>
    <property type="match status" value="1"/>
</dbReference>
<proteinExistence type="inferred from homology"/>
<keyword evidence="2" id="KW-0732">Signal</keyword>
<comment type="similarity">
    <text evidence="1">Belongs to the bacterial solute-binding protein 8 family.</text>
</comment>
<dbReference type="InterPro" id="IPR002491">
    <property type="entry name" value="ABC_transptr_periplasmic_BD"/>
</dbReference>
<evidence type="ECO:0000313" key="4">
    <source>
        <dbReference type="EMBL" id="REJ06230.1"/>
    </source>
</evidence>
<gene>
    <name evidence="4" type="ORF">DY023_07080</name>
</gene>
<evidence type="ECO:0000256" key="2">
    <source>
        <dbReference type="SAM" id="SignalP"/>
    </source>
</evidence>
<dbReference type="Pfam" id="PF01497">
    <property type="entry name" value="Peripla_BP_2"/>
    <property type="match status" value="1"/>
</dbReference>
<comment type="caution">
    <text evidence="4">The sequence shown here is derived from an EMBL/GenBank/DDBJ whole genome shotgun (WGS) entry which is preliminary data.</text>
</comment>